<name>A0A381RTH5_9ZZZZ</name>
<dbReference type="PANTHER" id="PTHR11579">
    <property type="entry name" value="PROTEIN-L-ISOASPARTATE O-METHYLTRANSFERASE"/>
    <property type="match status" value="1"/>
</dbReference>
<dbReference type="NCBIfam" id="NF001453">
    <property type="entry name" value="PRK00312.1"/>
    <property type="match status" value="1"/>
</dbReference>
<dbReference type="SUPFAM" id="SSF53335">
    <property type="entry name" value="S-adenosyl-L-methionine-dependent methyltransferases"/>
    <property type="match status" value="1"/>
</dbReference>
<dbReference type="EC" id="2.1.1.77" evidence="3"/>
<reference evidence="8" key="1">
    <citation type="submission" date="2018-05" db="EMBL/GenBank/DDBJ databases">
        <authorList>
            <person name="Lanie J.A."/>
            <person name="Ng W.-L."/>
            <person name="Kazmierczak K.M."/>
            <person name="Andrzejewski T.M."/>
            <person name="Davidsen T.M."/>
            <person name="Wayne K.J."/>
            <person name="Tettelin H."/>
            <person name="Glass J.I."/>
            <person name="Rusch D."/>
            <person name="Podicherti R."/>
            <person name="Tsui H.-C.T."/>
            <person name="Winkler M.E."/>
        </authorList>
    </citation>
    <scope>NUCLEOTIDE SEQUENCE</scope>
</reference>
<dbReference type="InterPro" id="IPR029063">
    <property type="entry name" value="SAM-dependent_MTases_sf"/>
</dbReference>
<dbReference type="GO" id="GO:0032259">
    <property type="term" value="P:methylation"/>
    <property type="evidence" value="ECO:0007669"/>
    <property type="project" value="UniProtKB-KW"/>
</dbReference>
<dbReference type="FunFam" id="3.40.50.150:FF:000010">
    <property type="entry name" value="Protein-L-isoaspartate O-methyltransferase"/>
    <property type="match status" value="1"/>
</dbReference>
<dbReference type="InterPro" id="IPR000682">
    <property type="entry name" value="PCMT"/>
</dbReference>
<dbReference type="GO" id="GO:0004719">
    <property type="term" value="F:protein-L-isoaspartate (D-aspartate) O-methyltransferase activity"/>
    <property type="evidence" value="ECO:0007669"/>
    <property type="project" value="UniProtKB-EC"/>
</dbReference>
<keyword evidence="7" id="KW-0949">S-adenosyl-L-methionine</keyword>
<comment type="subcellular location">
    <subcellularLocation>
        <location evidence="1">Cytoplasm</location>
    </subcellularLocation>
</comment>
<accession>A0A381RTH5</accession>
<dbReference type="GO" id="GO:0005737">
    <property type="term" value="C:cytoplasm"/>
    <property type="evidence" value="ECO:0007669"/>
    <property type="project" value="UniProtKB-SubCell"/>
</dbReference>
<protein>
    <recommendedName>
        <fullName evidence="3">protein-L-isoaspartate(D-aspartate) O-methyltransferase</fullName>
        <ecNumber evidence="3">2.1.1.77</ecNumber>
    </recommendedName>
</protein>
<dbReference type="Gene3D" id="3.40.50.150">
    <property type="entry name" value="Vaccinia Virus protein VP39"/>
    <property type="match status" value="1"/>
</dbReference>
<proteinExistence type="inferred from homology"/>
<evidence type="ECO:0000256" key="3">
    <source>
        <dbReference type="ARBA" id="ARBA00011890"/>
    </source>
</evidence>
<keyword evidence="6" id="KW-0808">Transferase</keyword>
<dbReference type="PANTHER" id="PTHR11579:SF0">
    <property type="entry name" value="PROTEIN-L-ISOASPARTATE(D-ASPARTATE) O-METHYLTRANSFERASE"/>
    <property type="match status" value="1"/>
</dbReference>
<dbReference type="NCBIfam" id="TIGR00080">
    <property type="entry name" value="pimt"/>
    <property type="match status" value="1"/>
</dbReference>
<evidence type="ECO:0000256" key="6">
    <source>
        <dbReference type="ARBA" id="ARBA00022679"/>
    </source>
</evidence>
<gene>
    <name evidence="8" type="ORF">METZ01_LOCUS48034</name>
</gene>
<dbReference type="EMBL" id="UINC01002302">
    <property type="protein sequence ID" value="SUZ95180.1"/>
    <property type="molecule type" value="Genomic_DNA"/>
</dbReference>
<sequence length="220" mass="24178">MAVLLDKTEQKLNTDLEQEKQRLYGYWKNSRMISNDSVLDAFLEVPRELFVERSFRDESYADHPLPIFCGQTISQPTTVILMLQLLDVLPGQRVLEIGTGSGYNAALLAKLAGTVVTVERHEKLAELARENLKLAGLENVVVIAGDGKKGCARLAPYDRIIVTAAAYQVPPQLKDQLAVGGFLVAPVGATHGCEMLKLCKTSPEHFQTSSHGLFSFVPLI</sequence>
<evidence type="ECO:0000256" key="5">
    <source>
        <dbReference type="ARBA" id="ARBA00022603"/>
    </source>
</evidence>
<evidence type="ECO:0000256" key="2">
    <source>
        <dbReference type="ARBA" id="ARBA00005369"/>
    </source>
</evidence>
<evidence type="ECO:0000256" key="7">
    <source>
        <dbReference type="ARBA" id="ARBA00022691"/>
    </source>
</evidence>
<dbReference type="AlphaFoldDB" id="A0A381RTH5"/>
<keyword evidence="4" id="KW-0963">Cytoplasm</keyword>
<comment type="similarity">
    <text evidence="2">Belongs to the methyltransferase superfamily. L-isoaspartyl/D-aspartyl protein methyltransferase family.</text>
</comment>
<dbReference type="CDD" id="cd02440">
    <property type="entry name" value="AdoMet_MTases"/>
    <property type="match status" value="1"/>
</dbReference>
<keyword evidence="5" id="KW-0489">Methyltransferase</keyword>
<evidence type="ECO:0000256" key="4">
    <source>
        <dbReference type="ARBA" id="ARBA00022490"/>
    </source>
</evidence>
<evidence type="ECO:0000256" key="1">
    <source>
        <dbReference type="ARBA" id="ARBA00004496"/>
    </source>
</evidence>
<organism evidence="8">
    <name type="scientific">marine metagenome</name>
    <dbReference type="NCBI Taxonomy" id="408172"/>
    <lineage>
        <taxon>unclassified sequences</taxon>
        <taxon>metagenomes</taxon>
        <taxon>ecological metagenomes</taxon>
    </lineage>
</organism>
<dbReference type="Pfam" id="PF01135">
    <property type="entry name" value="PCMT"/>
    <property type="match status" value="1"/>
</dbReference>
<evidence type="ECO:0000313" key="8">
    <source>
        <dbReference type="EMBL" id="SUZ95180.1"/>
    </source>
</evidence>